<reference evidence="2" key="1">
    <citation type="journal article" date="2024" name="Proc. Natl. Acad. Sci. U.S.A.">
        <title>Extraordinary preservation of gene collinearity over three hundred million years revealed in homosporous lycophytes.</title>
        <authorList>
            <person name="Li C."/>
            <person name="Wickell D."/>
            <person name="Kuo L.Y."/>
            <person name="Chen X."/>
            <person name="Nie B."/>
            <person name="Liao X."/>
            <person name="Peng D."/>
            <person name="Ji J."/>
            <person name="Jenkins J."/>
            <person name="Williams M."/>
            <person name="Shu S."/>
            <person name="Plott C."/>
            <person name="Barry K."/>
            <person name="Rajasekar S."/>
            <person name="Grimwood J."/>
            <person name="Han X."/>
            <person name="Sun S."/>
            <person name="Hou Z."/>
            <person name="He W."/>
            <person name="Dai G."/>
            <person name="Sun C."/>
            <person name="Schmutz J."/>
            <person name="Leebens-Mack J.H."/>
            <person name="Li F.W."/>
            <person name="Wang L."/>
        </authorList>
    </citation>
    <scope>NUCLEOTIDE SEQUENCE [LARGE SCALE GENOMIC DNA]</scope>
    <source>
        <strain evidence="2">cv. PW_Plant_1</strain>
    </source>
</reference>
<evidence type="ECO:0000313" key="2">
    <source>
        <dbReference type="Proteomes" id="UP001162992"/>
    </source>
</evidence>
<organism evidence="1 2">
    <name type="scientific">Diphasiastrum complanatum</name>
    <name type="common">Issler's clubmoss</name>
    <name type="synonym">Lycopodium complanatum</name>
    <dbReference type="NCBI Taxonomy" id="34168"/>
    <lineage>
        <taxon>Eukaryota</taxon>
        <taxon>Viridiplantae</taxon>
        <taxon>Streptophyta</taxon>
        <taxon>Embryophyta</taxon>
        <taxon>Tracheophyta</taxon>
        <taxon>Lycopodiopsida</taxon>
        <taxon>Lycopodiales</taxon>
        <taxon>Lycopodiaceae</taxon>
        <taxon>Lycopodioideae</taxon>
        <taxon>Diphasiastrum</taxon>
    </lineage>
</organism>
<dbReference type="EMBL" id="CM055109">
    <property type="protein sequence ID" value="KAJ7522498.1"/>
    <property type="molecule type" value="Genomic_DNA"/>
</dbReference>
<dbReference type="Proteomes" id="UP001162992">
    <property type="component" value="Chromosome 18"/>
</dbReference>
<name>A0ACC2AYA8_DIPCM</name>
<protein>
    <submittedName>
        <fullName evidence="1">Uncharacterized protein</fullName>
    </submittedName>
</protein>
<accession>A0ACC2AYA8</accession>
<keyword evidence="2" id="KW-1185">Reference proteome</keyword>
<evidence type="ECO:0000313" key="1">
    <source>
        <dbReference type="EMBL" id="KAJ7522498.1"/>
    </source>
</evidence>
<comment type="caution">
    <text evidence="1">The sequence shown here is derived from an EMBL/GenBank/DDBJ whole genome shotgun (WGS) entry which is preliminary data.</text>
</comment>
<proteinExistence type="predicted"/>
<sequence length="617" mass="69110">MELLDRTKLTIPPFERDNFLEMSNPVSCSYSKVDPGTARAIRKLNDGLRNGLALPVKDEQVAVNTPRGNPLSELKGPTNPMVTALLTDMYQITMAYAYWRADKHLDEAVFDLFHRNNPFGGEYTIFAGLEECIKFAANFRFKDYEVDYVRSIMPPSCEEGFFNYLRGIDCSNVNIHAIAEGSIVFPRVPMMRVEGPLLVVQLLETTLLTLVNYASLVATNAARHRQVAGNSKILLEFGLRRAQGPDGGISASKYCYLGGFDATSNLDAGRRFGIPVRGTHSHAFISSFVSSDEITQRSLAYANKIDSCDDFVGLIQYWLSKIQEADFFQGKFSETNHSELAAFTSYALAFPTEFVSLVDTYDVMRSGVPNFCAVALALQQLGYKPKGIRLDSGDLSYLSIEARKFFVAIEKQFAMPGFGKLSITASNDINEDTLDALNKQGHEINAFGIGTHLVTCYKQPALGCVYKLVEVNGQPRIKLSEDLSKVTIPGKKQCYRLYGKEGFPMVDLMVGENEPPPKVQERILCRHPFLESKRAYVVPQKVEALYKCYWAGKSGLQQEPLPSLESSRHHCQHQLATMRPDHIRSLYPTPYKVSVSGKLYDYIHFLWLNEAPIGELH</sequence>
<gene>
    <name evidence="1" type="ORF">O6H91_18G014400</name>
</gene>